<keyword evidence="2" id="KW-1185">Reference proteome</keyword>
<sequence>MAHATVDGLLISYELIGDGDGQSWAITPGGRFSKDTPGIRELAAALAEGSGGKALIWDRPNTGASDVCFTGASESEMQADALGGLIRHLDLGPTIIAGGSGGSRVSMLTAARHRDIAAGLAIWWISGGVYGLMSIGMHYGGGSFNAAWNGGMAAVAALPEWAEVIERNPANRQRILDQDRDTFLATMERWMSVYCVTDDATLVPGLSDEAAAKLDLPTFVFRSGESDIHHRRETSEKIAAALPNAVLREPPWPDTEWADRHTPEAAKQGLFARWPLLAPQLLDWYREKIA</sequence>
<dbReference type="EMBL" id="JAEACQ010000167">
    <property type="protein sequence ID" value="MBL7628041.1"/>
    <property type="molecule type" value="Genomic_DNA"/>
</dbReference>
<dbReference type="Gene3D" id="3.40.50.1820">
    <property type="entry name" value="alpha/beta hydrolase"/>
    <property type="match status" value="1"/>
</dbReference>
<evidence type="ECO:0000313" key="1">
    <source>
        <dbReference type="EMBL" id="MBL7628041.1"/>
    </source>
</evidence>
<dbReference type="RefSeq" id="WP_203005990.1">
    <property type="nucleotide sequence ID" value="NZ_JADWYU010000229.1"/>
</dbReference>
<gene>
    <name evidence="1" type="ORF">I7412_12835</name>
</gene>
<name>A0A937R9S1_9ACTN</name>
<dbReference type="InterPro" id="IPR029058">
    <property type="entry name" value="AB_hydrolase_fold"/>
</dbReference>
<proteinExistence type="predicted"/>
<protein>
    <submittedName>
        <fullName evidence="1">Alpha/beta hydrolase</fullName>
    </submittedName>
</protein>
<accession>A0A937R9S1</accession>
<keyword evidence="1" id="KW-0378">Hydrolase</keyword>
<dbReference type="SUPFAM" id="SSF53474">
    <property type="entry name" value="alpha/beta-Hydrolases"/>
    <property type="match status" value="1"/>
</dbReference>
<dbReference type="GO" id="GO:0016787">
    <property type="term" value="F:hydrolase activity"/>
    <property type="evidence" value="ECO:0007669"/>
    <property type="project" value="UniProtKB-KW"/>
</dbReference>
<dbReference type="Proteomes" id="UP000604475">
    <property type="component" value="Unassembled WGS sequence"/>
</dbReference>
<organism evidence="1 2">
    <name type="scientific">Frankia nepalensis</name>
    <dbReference type="NCBI Taxonomy" id="1836974"/>
    <lineage>
        <taxon>Bacteria</taxon>
        <taxon>Bacillati</taxon>
        <taxon>Actinomycetota</taxon>
        <taxon>Actinomycetes</taxon>
        <taxon>Frankiales</taxon>
        <taxon>Frankiaceae</taxon>
        <taxon>Frankia</taxon>
    </lineage>
</organism>
<evidence type="ECO:0000313" key="2">
    <source>
        <dbReference type="Proteomes" id="UP000604475"/>
    </source>
</evidence>
<reference evidence="1" key="1">
    <citation type="submission" date="2020-12" db="EMBL/GenBank/DDBJ databases">
        <title>Genomic characterization of non-nitrogen-fixing Frankia strains.</title>
        <authorList>
            <person name="Carlos-Shanley C."/>
            <person name="Guerra T."/>
            <person name="Hahn D."/>
        </authorList>
    </citation>
    <scope>NUCLEOTIDE SEQUENCE</scope>
    <source>
        <strain evidence="1">CN6</strain>
    </source>
</reference>
<comment type="caution">
    <text evidence="1">The sequence shown here is derived from an EMBL/GenBank/DDBJ whole genome shotgun (WGS) entry which is preliminary data.</text>
</comment>
<dbReference type="AlphaFoldDB" id="A0A937R9S1"/>